<feature type="domain" description="Major facilitator superfamily (MFS) profile" evidence="7">
    <location>
        <begin position="69"/>
        <end position="488"/>
    </location>
</feature>
<feature type="transmembrane region" description="Helical" evidence="6">
    <location>
        <begin position="165"/>
        <end position="183"/>
    </location>
</feature>
<dbReference type="InterPro" id="IPR020846">
    <property type="entry name" value="MFS_dom"/>
</dbReference>
<feature type="transmembrane region" description="Helical" evidence="6">
    <location>
        <begin position="106"/>
        <end position="124"/>
    </location>
</feature>
<keyword evidence="3 6" id="KW-0812">Transmembrane</keyword>
<evidence type="ECO:0000259" key="7">
    <source>
        <dbReference type="PROSITE" id="PS50850"/>
    </source>
</evidence>
<evidence type="ECO:0000313" key="9">
    <source>
        <dbReference type="Proteomes" id="UP001408356"/>
    </source>
</evidence>
<dbReference type="Proteomes" id="UP001408356">
    <property type="component" value="Unassembled WGS sequence"/>
</dbReference>
<keyword evidence="5 6" id="KW-0472">Membrane</keyword>
<dbReference type="Pfam" id="PF07690">
    <property type="entry name" value="MFS_1"/>
    <property type="match status" value="1"/>
</dbReference>
<feature type="transmembrane region" description="Helical" evidence="6">
    <location>
        <begin position="302"/>
        <end position="326"/>
    </location>
</feature>
<evidence type="ECO:0000256" key="3">
    <source>
        <dbReference type="ARBA" id="ARBA00022692"/>
    </source>
</evidence>
<evidence type="ECO:0000256" key="4">
    <source>
        <dbReference type="ARBA" id="ARBA00022989"/>
    </source>
</evidence>
<reference evidence="8 9" key="1">
    <citation type="journal article" date="2024" name="J. Plant Pathol.">
        <title>Sequence and assembly of the genome of Seiridium unicorne, isolate CBS 538.82, causal agent of cypress canker disease.</title>
        <authorList>
            <person name="Scali E."/>
            <person name="Rocca G.D."/>
            <person name="Danti R."/>
            <person name="Garbelotto M."/>
            <person name="Barberini S."/>
            <person name="Baroncelli R."/>
            <person name="Emiliani G."/>
        </authorList>
    </citation>
    <scope>NUCLEOTIDE SEQUENCE [LARGE SCALE GENOMIC DNA]</scope>
    <source>
        <strain evidence="8 9">BM-138-508</strain>
    </source>
</reference>
<comment type="subcellular location">
    <subcellularLocation>
        <location evidence="1">Membrane</location>
        <topology evidence="1">Multi-pass membrane protein</topology>
    </subcellularLocation>
</comment>
<organism evidence="8 9">
    <name type="scientific">Seiridium unicorne</name>
    <dbReference type="NCBI Taxonomy" id="138068"/>
    <lineage>
        <taxon>Eukaryota</taxon>
        <taxon>Fungi</taxon>
        <taxon>Dikarya</taxon>
        <taxon>Ascomycota</taxon>
        <taxon>Pezizomycotina</taxon>
        <taxon>Sordariomycetes</taxon>
        <taxon>Xylariomycetidae</taxon>
        <taxon>Amphisphaeriales</taxon>
        <taxon>Sporocadaceae</taxon>
        <taxon>Seiridium</taxon>
    </lineage>
</organism>
<feature type="transmembrane region" description="Helical" evidence="6">
    <location>
        <begin position="136"/>
        <end position="153"/>
    </location>
</feature>
<dbReference type="InterPro" id="IPR036259">
    <property type="entry name" value="MFS_trans_sf"/>
</dbReference>
<feature type="transmembrane region" description="Helical" evidence="6">
    <location>
        <begin position="432"/>
        <end position="451"/>
    </location>
</feature>
<feature type="transmembrane region" description="Helical" evidence="6">
    <location>
        <begin position="204"/>
        <end position="227"/>
    </location>
</feature>
<keyword evidence="2" id="KW-0813">Transport</keyword>
<dbReference type="PROSITE" id="PS50850">
    <property type="entry name" value="MFS"/>
    <property type="match status" value="1"/>
</dbReference>
<name>A0ABR2URJ5_9PEZI</name>
<dbReference type="InterPro" id="IPR011701">
    <property type="entry name" value="MFS"/>
</dbReference>
<proteinExistence type="predicted"/>
<dbReference type="Gene3D" id="1.20.1250.20">
    <property type="entry name" value="MFS general substrate transporter like domains"/>
    <property type="match status" value="2"/>
</dbReference>
<dbReference type="SUPFAM" id="SSF103473">
    <property type="entry name" value="MFS general substrate transporter"/>
    <property type="match status" value="1"/>
</dbReference>
<feature type="transmembrane region" description="Helical" evidence="6">
    <location>
        <begin position="338"/>
        <end position="357"/>
    </location>
</feature>
<evidence type="ECO:0000313" key="8">
    <source>
        <dbReference type="EMBL" id="KAK9417292.1"/>
    </source>
</evidence>
<sequence>MMNSEAEKTKSWGGIGMAAAALPNAPDVAGEKYATKGADALLAYADHPGAIVLDDATDRRLLRKIDRNVLPWLCGLYILQYLDKGVLSYSSVMGIMTDANLTTGQFTWLGSIYYLGYMVALPFHNRMFQIFAPSKYIAANMMAWGFVLAFMTLCNDFTGLMIQRAFLGSLESVINCGFVLLTARWYRKDEHGARVSIWSSCNGLATMIGALIAYGCLSGVEAGVHIALPSWKIMALCLGCASIVYGAAMFLLVAPSLVEARFFTEEEKVLAVERLRENHQGIGSREFKWYQVREAFLDVRTWLYVTFVLTSQMPAAGLSLLSSLLIKSLNFDSKQTLLLGMPGGALQIVFQISAGFIADRIQQRSLTALGMQLLCLFSAALLIGLANVGPLYDRAGQLAAYFLLGGGCAIGYYLTLATVASNVLGTTKKMTTNVILFIAMAVAYLVGPQMFRDAPYYYNAKYATVGLLAASVLILGVLYSLNRWENARRDKLQQQLAQRGVMGAENVEFLDLTDKENMCFRYVL</sequence>
<dbReference type="PANTHER" id="PTHR43791:SF1">
    <property type="entry name" value="ALLANTOATE PERMEASE"/>
    <property type="match status" value="1"/>
</dbReference>
<gene>
    <name evidence="8" type="ORF">SUNI508_08872</name>
</gene>
<feature type="transmembrane region" description="Helical" evidence="6">
    <location>
        <begin position="69"/>
        <end position="86"/>
    </location>
</feature>
<keyword evidence="4 6" id="KW-1133">Transmembrane helix</keyword>
<accession>A0ABR2URJ5</accession>
<evidence type="ECO:0000256" key="6">
    <source>
        <dbReference type="SAM" id="Phobius"/>
    </source>
</evidence>
<feature type="transmembrane region" description="Helical" evidence="6">
    <location>
        <begin position="463"/>
        <end position="481"/>
    </location>
</feature>
<evidence type="ECO:0000256" key="2">
    <source>
        <dbReference type="ARBA" id="ARBA00022448"/>
    </source>
</evidence>
<dbReference type="PANTHER" id="PTHR43791">
    <property type="entry name" value="PERMEASE-RELATED"/>
    <property type="match status" value="1"/>
</dbReference>
<comment type="caution">
    <text evidence="8">The sequence shown here is derived from an EMBL/GenBank/DDBJ whole genome shotgun (WGS) entry which is preliminary data.</text>
</comment>
<evidence type="ECO:0000256" key="1">
    <source>
        <dbReference type="ARBA" id="ARBA00004141"/>
    </source>
</evidence>
<protein>
    <submittedName>
        <fullName evidence="8">Major facilitator superfamily domain-containing protein</fullName>
    </submittedName>
</protein>
<feature type="transmembrane region" description="Helical" evidence="6">
    <location>
        <begin position="369"/>
        <end position="392"/>
    </location>
</feature>
<feature type="transmembrane region" description="Helical" evidence="6">
    <location>
        <begin position="233"/>
        <end position="254"/>
    </location>
</feature>
<keyword evidence="9" id="KW-1185">Reference proteome</keyword>
<dbReference type="EMBL" id="JARVKF010000399">
    <property type="protein sequence ID" value="KAK9417292.1"/>
    <property type="molecule type" value="Genomic_DNA"/>
</dbReference>
<feature type="transmembrane region" description="Helical" evidence="6">
    <location>
        <begin position="398"/>
        <end position="420"/>
    </location>
</feature>
<evidence type="ECO:0000256" key="5">
    <source>
        <dbReference type="ARBA" id="ARBA00023136"/>
    </source>
</evidence>